<dbReference type="SUPFAM" id="SSF88723">
    <property type="entry name" value="PIN domain-like"/>
    <property type="match status" value="1"/>
</dbReference>
<keyword evidence="1" id="KW-0479">Metal-binding</keyword>
<dbReference type="InterPro" id="IPR029060">
    <property type="entry name" value="PIN-like_dom_sf"/>
</dbReference>
<dbReference type="Proteomes" id="UP000749646">
    <property type="component" value="Unassembled WGS sequence"/>
</dbReference>
<name>A0A9P6SSZ6_9FUNG</name>
<feature type="compositionally biased region" description="Low complexity" evidence="3">
    <location>
        <begin position="105"/>
        <end position="116"/>
    </location>
</feature>
<evidence type="ECO:0000313" key="5">
    <source>
        <dbReference type="Proteomes" id="UP000749646"/>
    </source>
</evidence>
<dbReference type="Gene3D" id="3.40.50.1010">
    <property type="entry name" value="5'-nuclease"/>
    <property type="match status" value="1"/>
</dbReference>
<comment type="caution">
    <text evidence="4">The sequence shown here is derived from an EMBL/GenBank/DDBJ whole genome shotgun (WGS) entry which is preliminary data.</text>
</comment>
<evidence type="ECO:0000256" key="1">
    <source>
        <dbReference type="ARBA" id="ARBA00022723"/>
    </source>
</evidence>
<dbReference type="OrthoDB" id="2433063at2759"/>
<dbReference type="AlphaFoldDB" id="A0A9P6SSZ6"/>
<feature type="compositionally biased region" description="Polar residues" evidence="3">
    <location>
        <begin position="311"/>
        <end position="320"/>
    </location>
</feature>
<feature type="compositionally biased region" description="Basic and acidic residues" evidence="3">
    <location>
        <begin position="93"/>
        <end position="103"/>
    </location>
</feature>
<evidence type="ECO:0008006" key="6">
    <source>
        <dbReference type="Google" id="ProtNLM"/>
    </source>
</evidence>
<organism evidence="4 5">
    <name type="scientific">Modicella reniformis</name>
    <dbReference type="NCBI Taxonomy" id="1440133"/>
    <lineage>
        <taxon>Eukaryota</taxon>
        <taxon>Fungi</taxon>
        <taxon>Fungi incertae sedis</taxon>
        <taxon>Mucoromycota</taxon>
        <taxon>Mortierellomycotina</taxon>
        <taxon>Mortierellomycetes</taxon>
        <taxon>Mortierellales</taxon>
        <taxon>Mortierellaceae</taxon>
        <taxon>Modicella</taxon>
    </lineage>
</organism>
<evidence type="ECO:0000256" key="2">
    <source>
        <dbReference type="ARBA" id="ARBA00022842"/>
    </source>
</evidence>
<evidence type="ECO:0000256" key="3">
    <source>
        <dbReference type="SAM" id="MobiDB-lite"/>
    </source>
</evidence>
<dbReference type="GO" id="GO:0017108">
    <property type="term" value="F:5'-flap endonuclease activity"/>
    <property type="evidence" value="ECO:0007669"/>
    <property type="project" value="TreeGrafter"/>
</dbReference>
<dbReference type="EMBL" id="JAAAHW010000755">
    <property type="protein sequence ID" value="KAF9999302.1"/>
    <property type="molecule type" value="Genomic_DNA"/>
</dbReference>
<reference evidence="4" key="1">
    <citation type="journal article" date="2020" name="Fungal Divers.">
        <title>Resolving the Mortierellaceae phylogeny through synthesis of multi-gene phylogenetics and phylogenomics.</title>
        <authorList>
            <person name="Vandepol N."/>
            <person name="Liber J."/>
            <person name="Desiro A."/>
            <person name="Na H."/>
            <person name="Kennedy M."/>
            <person name="Barry K."/>
            <person name="Grigoriev I.V."/>
            <person name="Miller A.N."/>
            <person name="O'Donnell K."/>
            <person name="Stajich J.E."/>
            <person name="Bonito G."/>
        </authorList>
    </citation>
    <scope>NUCLEOTIDE SEQUENCE</scope>
    <source>
        <strain evidence="4">MES-2147</strain>
    </source>
</reference>
<feature type="region of interest" description="Disordered" evidence="3">
    <location>
        <begin position="297"/>
        <end position="343"/>
    </location>
</feature>
<dbReference type="GO" id="GO:0046872">
    <property type="term" value="F:metal ion binding"/>
    <property type="evidence" value="ECO:0007669"/>
    <property type="project" value="UniProtKB-KW"/>
</dbReference>
<dbReference type="InterPro" id="IPR006084">
    <property type="entry name" value="XPG/Rad2"/>
</dbReference>
<evidence type="ECO:0000313" key="4">
    <source>
        <dbReference type="EMBL" id="KAF9999302.1"/>
    </source>
</evidence>
<keyword evidence="5" id="KW-1185">Reference proteome</keyword>
<gene>
    <name evidence="4" type="ORF">BGZ65_005322</name>
</gene>
<proteinExistence type="predicted"/>
<feature type="region of interest" description="Disordered" evidence="3">
    <location>
        <begin position="93"/>
        <end position="116"/>
    </location>
</feature>
<accession>A0A9P6SSZ6</accession>
<dbReference type="PANTHER" id="PTHR11081">
    <property type="entry name" value="FLAP ENDONUCLEASE FAMILY MEMBER"/>
    <property type="match status" value="1"/>
</dbReference>
<sequence length="386" mass="43642">MGIVGLWPLLQKYGYTASAFRRVPLVPEPATSDESTSEPAIRVDILGSFFPSIRRAYATHTSEAAHSAVEQALLKSGIPKTAVLYLDGEPTAEKEHTHVERAARRSNAAQRAQGSIGGKSKAASSLRIIPVEADVAIANDCQSGDLVVSSDSDMLAYGSVQSLVRPFRGQYLRYDLAGVSECLSMSREQLTALAVVCRNDYNRNIVSLGPQSNYKLIKTLNASEDAETLVKHYLKSSEVVRKNTSDKHFENAIKVSSNEARAGEWPIRRKSHVVLRPQHRLRHMSRFNNIREQLRVNQQQRPDRDVAVDASQKTRSSNMYRTVDKGPAQCPPHQSPNKNRLRKRYSFKSRTRRVEHPQPDTMHMYKWKPWNKYQKVLKLAMWPLPR</sequence>
<dbReference type="PANTHER" id="PTHR11081:SF9">
    <property type="entry name" value="FLAP ENDONUCLEASE 1"/>
    <property type="match status" value="1"/>
</dbReference>
<keyword evidence="2" id="KW-0460">Magnesium</keyword>
<protein>
    <recommendedName>
        <fullName evidence="6">XPG-I domain-containing protein</fullName>
    </recommendedName>
</protein>